<gene>
    <name evidence="3" type="ORF">K452DRAFT_270787</name>
</gene>
<dbReference type="RefSeq" id="XP_033397774.1">
    <property type="nucleotide sequence ID" value="XM_033539005.1"/>
</dbReference>
<evidence type="ECO:0000259" key="2">
    <source>
        <dbReference type="PROSITE" id="PS50975"/>
    </source>
</evidence>
<dbReference type="Gene3D" id="3.40.50.20">
    <property type="match status" value="1"/>
</dbReference>
<organism evidence="3 4">
    <name type="scientific">Aplosporella prunicola CBS 121167</name>
    <dbReference type="NCBI Taxonomy" id="1176127"/>
    <lineage>
        <taxon>Eukaryota</taxon>
        <taxon>Fungi</taxon>
        <taxon>Dikarya</taxon>
        <taxon>Ascomycota</taxon>
        <taxon>Pezizomycotina</taxon>
        <taxon>Dothideomycetes</taxon>
        <taxon>Dothideomycetes incertae sedis</taxon>
        <taxon>Botryosphaeriales</taxon>
        <taxon>Aplosporellaceae</taxon>
        <taxon>Aplosporella</taxon>
    </lineage>
</organism>
<sequence>MSKGLTLARTFHLAGHRVIGADFSPLACGRFSAALSAFYTLQKPTQSDSGPYISSLLETIRREGVDLWVSCSGVASAVEDGFAKEAVESQTICKAVQFGIEDTRRLHEKDTFIQHTRSIGLEVPETHTVRSRDSMLTALKKSIGLAAEKGKNRRRFIAKSIGMDDKSRGDMTLLPCPAENETKAHIARLDISDKDPWILQEYVKGEEYCTHALVIRGQVKAFVACPSAELLMHYSALPADSPLSLAMLSFTQRHADAGGPEFTGHLSFDFLVKEEDIKNGNAKDILLYPIECNPRAHTAVVLFNRPKDLADQYLSLLSSDEHCIATGRQEKSCSIIAPHQSENYYWVGHDLVELVLLPAVKTISGRLPLDVTLRSWKTFFEHLVYWRDGTYEFWDPLPWWCLYHVFWPTQFVASISIGQKWSRMNVSTTKMFSSA</sequence>
<accession>A0A6A6BCX7</accession>
<dbReference type="GeneID" id="54296501"/>
<dbReference type="EMBL" id="ML995485">
    <property type="protein sequence ID" value="KAF2142062.1"/>
    <property type="molecule type" value="Genomic_DNA"/>
</dbReference>
<dbReference type="AlphaFoldDB" id="A0A6A6BCX7"/>
<evidence type="ECO:0000256" key="1">
    <source>
        <dbReference type="PROSITE-ProRule" id="PRU00409"/>
    </source>
</evidence>
<keyword evidence="4" id="KW-1185">Reference proteome</keyword>
<dbReference type="OrthoDB" id="186626at2759"/>
<evidence type="ECO:0000313" key="3">
    <source>
        <dbReference type="EMBL" id="KAF2142062.1"/>
    </source>
</evidence>
<dbReference type="Gene3D" id="3.30.470.20">
    <property type="entry name" value="ATP-grasp fold, B domain"/>
    <property type="match status" value="1"/>
</dbReference>
<keyword evidence="1" id="KW-0067">ATP-binding</keyword>
<dbReference type="GO" id="GO:0005524">
    <property type="term" value="F:ATP binding"/>
    <property type="evidence" value="ECO:0007669"/>
    <property type="project" value="UniProtKB-UniRule"/>
</dbReference>
<protein>
    <recommendedName>
        <fullName evidence="2">ATP-grasp domain-containing protein</fullName>
    </recommendedName>
</protein>
<keyword evidence="1" id="KW-0547">Nucleotide-binding</keyword>
<proteinExistence type="predicted"/>
<dbReference type="PROSITE" id="PS50975">
    <property type="entry name" value="ATP_GRASP"/>
    <property type="match status" value="1"/>
</dbReference>
<dbReference type="Proteomes" id="UP000799438">
    <property type="component" value="Unassembled WGS sequence"/>
</dbReference>
<reference evidence="3" key="1">
    <citation type="journal article" date="2020" name="Stud. Mycol.">
        <title>101 Dothideomycetes genomes: a test case for predicting lifestyles and emergence of pathogens.</title>
        <authorList>
            <person name="Haridas S."/>
            <person name="Albert R."/>
            <person name="Binder M."/>
            <person name="Bloem J."/>
            <person name="Labutti K."/>
            <person name="Salamov A."/>
            <person name="Andreopoulos B."/>
            <person name="Baker S."/>
            <person name="Barry K."/>
            <person name="Bills G."/>
            <person name="Bluhm B."/>
            <person name="Cannon C."/>
            <person name="Castanera R."/>
            <person name="Culley D."/>
            <person name="Daum C."/>
            <person name="Ezra D."/>
            <person name="Gonzalez J."/>
            <person name="Henrissat B."/>
            <person name="Kuo A."/>
            <person name="Liang C."/>
            <person name="Lipzen A."/>
            <person name="Lutzoni F."/>
            <person name="Magnuson J."/>
            <person name="Mondo S."/>
            <person name="Nolan M."/>
            <person name="Ohm R."/>
            <person name="Pangilinan J."/>
            <person name="Park H.-J."/>
            <person name="Ramirez L."/>
            <person name="Alfaro M."/>
            <person name="Sun H."/>
            <person name="Tritt A."/>
            <person name="Yoshinaga Y."/>
            <person name="Zwiers L.-H."/>
            <person name="Turgeon B."/>
            <person name="Goodwin S."/>
            <person name="Spatafora J."/>
            <person name="Crous P."/>
            <person name="Grigoriev I."/>
        </authorList>
    </citation>
    <scope>NUCLEOTIDE SEQUENCE</scope>
    <source>
        <strain evidence="3">CBS 121167</strain>
    </source>
</reference>
<evidence type="ECO:0000313" key="4">
    <source>
        <dbReference type="Proteomes" id="UP000799438"/>
    </source>
</evidence>
<feature type="domain" description="ATP-grasp" evidence="2">
    <location>
        <begin position="113"/>
        <end position="318"/>
    </location>
</feature>
<dbReference type="SUPFAM" id="SSF56059">
    <property type="entry name" value="Glutathione synthetase ATP-binding domain-like"/>
    <property type="match status" value="1"/>
</dbReference>
<name>A0A6A6BCX7_9PEZI</name>
<dbReference type="GO" id="GO:0046872">
    <property type="term" value="F:metal ion binding"/>
    <property type="evidence" value="ECO:0007669"/>
    <property type="project" value="InterPro"/>
</dbReference>
<dbReference type="InterPro" id="IPR011761">
    <property type="entry name" value="ATP-grasp"/>
</dbReference>